<keyword evidence="7 8" id="KW-0238">DNA-binding</keyword>
<organism evidence="11 12">
    <name type="scientific">Velocimicrobium porci</name>
    <dbReference type="NCBI Taxonomy" id="2606634"/>
    <lineage>
        <taxon>Bacteria</taxon>
        <taxon>Bacillati</taxon>
        <taxon>Bacillota</taxon>
        <taxon>Clostridia</taxon>
        <taxon>Lachnospirales</taxon>
        <taxon>Lachnospiraceae</taxon>
        <taxon>Velocimicrobium</taxon>
    </lineage>
</organism>
<dbReference type="Pfam" id="PF00488">
    <property type="entry name" value="MutS_V"/>
    <property type="match status" value="1"/>
</dbReference>
<dbReference type="AlphaFoldDB" id="A0A6L5XZL5"/>
<dbReference type="SUPFAM" id="SSF160443">
    <property type="entry name" value="SMR domain-like"/>
    <property type="match status" value="1"/>
</dbReference>
<name>A0A6L5XZL5_9FIRM</name>
<dbReference type="EMBL" id="VUMT01000014">
    <property type="protein sequence ID" value="MSS64164.1"/>
    <property type="molecule type" value="Genomic_DNA"/>
</dbReference>
<dbReference type="GO" id="GO:0004519">
    <property type="term" value="F:endonuclease activity"/>
    <property type="evidence" value="ECO:0007669"/>
    <property type="project" value="UniProtKB-UniRule"/>
</dbReference>
<dbReference type="GO" id="GO:0072344">
    <property type="term" value="P:rescue of stalled ribosome"/>
    <property type="evidence" value="ECO:0007669"/>
    <property type="project" value="UniProtKB-UniRule"/>
</dbReference>
<evidence type="ECO:0000313" key="11">
    <source>
        <dbReference type="EMBL" id="MSS64164.1"/>
    </source>
</evidence>
<dbReference type="GO" id="GO:0045910">
    <property type="term" value="P:negative regulation of DNA recombination"/>
    <property type="evidence" value="ECO:0007669"/>
    <property type="project" value="InterPro"/>
</dbReference>
<dbReference type="PROSITE" id="PS50828">
    <property type="entry name" value="SMR"/>
    <property type="match status" value="1"/>
</dbReference>
<dbReference type="SUPFAM" id="SSF48334">
    <property type="entry name" value="DNA repair protein MutS, domain III"/>
    <property type="match status" value="1"/>
</dbReference>
<dbReference type="Gene3D" id="3.40.50.300">
    <property type="entry name" value="P-loop containing nucleotide triphosphate hydrolases"/>
    <property type="match status" value="1"/>
</dbReference>
<keyword evidence="3 8" id="KW-0547">Nucleotide-binding</keyword>
<evidence type="ECO:0000256" key="5">
    <source>
        <dbReference type="ARBA" id="ARBA00022840"/>
    </source>
</evidence>
<dbReference type="RefSeq" id="WP_154519562.1">
    <property type="nucleotide sequence ID" value="NZ_VUMT01000014.1"/>
</dbReference>
<comment type="caution">
    <text evidence="11">The sequence shown here is derived from an EMBL/GenBank/DDBJ whole genome shotgun (WGS) entry which is preliminary data.</text>
</comment>
<protein>
    <recommendedName>
        <fullName evidence="8">Endonuclease MutS2</fullName>
        <ecNumber evidence="8">3.1.-.-</ecNumber>
    </recommendedName>
    <alternativeName>
        <fullName evidence="8">Ribosome-associated protein quality control-upstream factor</fullName>
        <shortName evidence="8">RQC-upstream factor</shortName>
        <shortName evidence="8">RqcU</shortName>
        <ecNumber evidence="8">3.6.4.-</ecNumber>
    </alternativeName>
</protein>
<dbReference type="PIRSF" id="PIRSF005814">
    <property type="entry name" value="MutS_YshD"/>
    <property type="match status" value="1"/>
</dbReference>
<dbReference type="PROSITE" id="PS00486">
    <property type="entry name" value="DNA_MISMATCH_REPAIR_2"/>
    <property type="match status" value="1"/>
</dbReference>
<evidence type="ECO:0000259" key="10">
    <source>
        <dbReference type="PROSITE" id="PS50828"/>
    </source>
</evidence>
<evidence type="ECO:0000256" key="8">
    <source>
        <dbReference type="HAMAP-Rule" id="MF_00092"/>
    </source>
</evidence>
<dbReference type="SUPFAM" id="SSF52540">
    <property type="entry name" value="P-loop containing nucleoside triphosphate hydrolases"/>
    <property type="match status" value="1"/>
</dbReference>
<dbReference type="SMART" id="SM00533">
    <property type="entry name" value="MUTSd"/>
    <property type="match status" value="1"/>
</dbReference>
<reference evidence="11 12" key="1">
    <citation type="submission" date="2019-08" db="EMBL/GenBank/DDBJ databases">
        <title>In-depth cultivation of the pig gut microbiome towards novel bacterial diversity and tailored functional studies.</title>
        <authorList>
            <person name="Wylensek D."/>
            <person name="Hitch T.C.A."/>
            <person name="Clavel T."/>
        </authorList>
    </citation>
    <scope>NUCLEOTIDE SEQUENCE [LARGE SCALE GENOMIC DNA]</scope>
    <source>
        <strain evidence="11 12">WCA-693-APC-MOT-I</strain>
    </source>
</reference>
<evidence type="ECO:0000256" key="2">
    <source>
        <dbReference type="ARBA" id="ARBA00022730"/>
    </source>
</evidence>
<dbReference type="GO" id="GO:0016887">
    <property type="term" value="F:ATP hydrolysis activity"/>
    <property type="evidence" value="ECO:0007669"/>
    <property type="project" value="InterPro"/>
</dbReference>
<dbReference type="GO" id="GO:0005524">
    <property type="term" value="F:ATP binding"/>
    <property type="evidence" value="ECO:0007669"/>
    <property type="project" value="UniProtKB-UniRule"/>
</dbReference>
<dbReference type="EC" id="3.6.4.-" evidence="8"/>
<dbReference type="GO" id="GO:0140664">
    <property type="term" value="F:ATP-dependent DNA damage sensor activity"/>
    <property type="evidence" value="ECO:0007669"/>
    <property type="project" value="InterPro"/>
</dbReference>
<dbReference type="Proteomes" id="UP000482209">
    <property type="component" value="Unassembled WGS sequence"/>
</dbReference>
<evidence type="ECO:0000313" key="12">
    <source>
        <dbReference type="Proteomes" id="UP000482209"/>
    </source>
</evidence>
<dbReference type="InterPro" id="IPR007696">
    <property type="entry name" value="DNA_mismatch_repair_MutS_core"/>
</dbReference>
<dbReference type="CDD" id="cd03280">
    <property type="entry name" value="ABC_MutS2"/>
    <property type="match status" value="1"/>
</dbReference>
<dbReference type="InterPro" id="IPR036187">
    <property type="entry name" value="DNA_mismatch_repair_MutS_sf"/>
</dbReference>
<gene>
    <name evidence="8" type="primary">mutS2</name>
    <name evidence="8" type="synonym">rqcU</name>
    <name evidence="11" type="ORF">FYJ58_09790</name>
</gene>
<evidence type="ECO:0000256" key="9">
    <source>
        <dbReference type="SAM" id="Coils"/>
    </source>
</evidence>
<feature type="domain" description="Smr" evidence="10">
    <location>
        <begin position="725"/>
        <end position="800"/>
    </location>
</feature>
<dbReference type="InterPro" id="IPR027417">
    <property type="entry name" value="P-loop_NTPase"/>
</dbReference>
<dbReference type="InterPro" id="IPR045076">
    <property type="entry name" value="MutS"/>
</dbReference>
<keyword evidence="2 8" id="KW-0699">rRNA-binding</keyword>
<dbReference type="NCBIfam" id="TIGR01069">
    <property type="entry name" value="mutS2"/>
    <property type="match status" value="1"/>
</dbReference>
<feature type="coiled-coil region" evidence="9">
    <location>
        <begin position="533"/>
        <end position="638"/>
    </location>
</feature>
<dbReference type="InterPro" id="IPR036063">
    <property type="entry name" value="Smr_dom_sf"/>
</dbReference>
<dbReference type="GO" id="GO:0006298">
    <property type="term" value="P:mismatch repair"/>
    <property type="evidence" value="ECO:0007669"/>
    <property type="project" value="InterPro"/>
</dbReference>
<dbReference type="InterPro" id="IPR000432">
    <property type="entry name" value="DNA_mismatch_repair_MutS_C"/>
</dbReference>
<dbReference type="PANTHER" id="PTHR48466:SF2">
    <property type="entry name" value="OS10G0509000 PROTEIN"/>
    <property type="match status" value="1"/>
</dbReference>
<dbReference type="Pfam" id="PF20297">
    <property type="entry name" value="MSSS"/>
    <property type="match status" value="1"/>
</dbReference>
<dbReference type="PANTHER" id="PTHR48466">
    <property type="entry name" value="OS10G0509000 PROTEIN-RELATED"/>
    <property type="match status" value="1"/>
</dbReference>
<keyword evidence="12" id="KW-1185">Reference proteome</keyword>
<evidence type="ECO:0000256" key="7">
    <source>
        <dbReference type="ARBA" id="ARBA00023125"/>
    </source>
</evidence>
<dbReference type="GO" id="GO:0019843">
    <property type="term" value="F:rRNA binding"/>
    <property type="evidence" value="ECO:0007669"/>
    <property type="project" value="UniProtKB-UniRule"/>
</dbReference>
<evidence type="ECO:0000256" key="1">
    <source>
        <dbReference type="ARBA" id="ARBA00022722"/>
    </source>
</evidence>
<dbReference type="Gene3D" id="3.30.1370.110">
    <property type="match status" value="1"/>
</dbReference>
<dbReference type="InterPro" id="IPR046893">
    <property type="entry name" value="MSSS"/>
</dbReference>
<keyword evidence="4 8" id="KW-0378">Hydrolase</keyword>
<evidence type="ECO:0000256" key="4">
    <source>
        <dbReference type="ARBA" id="ARBA00022801"/>
    </source>
</evidence>
<dbReference type="GO" id="GO:0030983">
    <property type="term" value="F:mismatched DNA binding"/>
    <property type="evidence" value="ECO:0007669"/>
    <property type="project" value="InterPro"/>
</dbReference>
<dbReference type="Pfam" id="PF01713">
    <property type="entry name" value="Smr"/>
    <property type="match status" value="1"/>
</dbReference>
<feature type="binding site" evidence="8">
    <location>
        <begin position="342"/>
        <end position="349"/>
    </location>
    <ligand>
        <name>ATP</name>
        <dbReference type="ChEBI" id="CHEBI:30616"/>
    </ligand>
</feature>
<evidence type="ECO:0000256" key="6">
    <source>
        <dbReference type="ARBA" id="ARBA00022884"/>
    </source>
</evidence>
<keyword evidence="6 8" id="KW-0694">RNA-binding</keyword>
<feature type="coiled-coil region" evidence="9">
    <location>
        <begin position="245"/>
        <end position="272"/>
    </location>
</feature>
<dbReference type="FunFam" id="3.40.50.300:FF:000830">
    <property type="entry name" value="Endonuclease MutS2"/>
    <property type="match status" value="1"/>
</dbReference>
<dbReference type="HAMAP" id="MF_00092">
    <property type="entry name" value="MutS2"/>
    <property type="match status" value="1"/>
</dbReference>
<sequence length="800" mass="88931">MNQKVLKTLEYNKIIEKLKEAASSPLGKEKCASLLPETDLTHIKQMQSETSDALSRLLKNGSLSFSGLKDIRPALMRLDVGSILSAKELLEISSLLNVALRAKTYGRENGKSIHEDSDSGNFSDTLTERFGEIEPLSPLNNEIKRCILSEEEISDDASPKLRQIRRSIKLTNNKVHEQLTSMVNSATNQSMLQENIITMRNGRYCLPVKAEHKSHFNGMVHDQSSSGSTLFIEPMAVVKLNNELRELAIAEADEIEKILADLSNQSAEYIEELKVNLAILTELDFIFAKASLSKQMKASEPVFNENGYINIKKGRHPLIDPKKAVPIDVYLGKDFDLLIVTGPNTGGKTVSLKTVGLFTLLGQAGLHIPAFDGSELSVFEEVYADIGDEQSIEQSLSTFSSHMTNTISILEKANYRSLVLFDELGAGTDPVEGAALAMSILSYLHKRKVRTMATTHYSELKIFALSTEGVENACCEFDVETLRPTYRLLIGVPGKSNAFAISSKLGLPDFIINDAKEHIASEDQSFEDVISDLEKSRITIEKEQEEITRYKEEIATLKEKLKAKNEKIDDAKERILRNANEEAREIIQNAKDFADESIRKYNKWIKDGNKNKQMEEQRAALRGKLNETESKLALKKKKSSGKKHKASDFKPGESVQVLSLGLKGIVSSVPNEKGDLFVQMGILRSQVNIRDLELIDEPVITAPTMKKTGSGKIKMSKSATIRPEINLIGKTVDEAIPLLDKYLDDAYLSHLPQVTVIHGRGTGALKNAVHNHLKKTKYVKSFRIGEFGEGDHGVTIVEFN</sequence>
<keyword evidence="5 8" id="KW-0067">ATP-binding</keyword>
<dbReference type="GO" id="GO:0043023">
    <property type="term" value="F:ribosomal large subunit binding"/>
    <property type="evidence" value="ECO:0007669"/>
    <property type="project" value="UniProtKB-UniRule"/>
</dbReference>
<comment type="function">
    <text evidence="8">Acts as a ribosome collision sensor, splitting the ribosome into its 2 subunits. Detects stalled/collided 70S ribosomes which it binds and splits by an ATP-hydrolysis driven conformational change. Acts upstream of the ribosome quality control system (RQC), a ribosome-associated complex that mediates the extraction of incompletely synthesized nascent chains from stalled ribosomes and their subsequent degradation. Probably generates substrates for RQC.</text>
</comment>
<proteinExistence type="inferred from homology"/>
<dbReference type="EC" id="3.1.-.-" evidence="8"/>
<comment type="similarity">
    <text evidence="8">Belongs to the DNA mismatch repair MutS family. MutS2 subfamily.</text>
</comment>
<dbReference type="SMART" id="SM00463">
    <property type="entry name" value="SMR"/>
    <property type="match status" value="1"/>
</dbReference>
<comment type="function">
    <text evidence="8">Endonuclease that is involved in the suppression of homologous recombination and thus may have a key role in the control of bacterial genetic diversity.</text>
</comment>
<dbReference type="InterPro" id="IPR005747">
    <property type="entry name" value="MutS2"/>
</dbReference>
<keyword evidence="9" id="KW-0175">Coiled coil</keyword>
<keyword evidence="1 8" id="KW-0540">Nuclease</keyword>
<accession>A0A6L5XZL5</accession>
<dbReference type="SMART" id="SM00534">
    <property type="entry name" value="MUTSac"/>
    <property type="match status" value="1"/>
</dbReference>
<evidence type="ECO:0000256" key="3">
    <source>
        <dbReference type="ARBA" id="ARBA00022741"/>
    </source>
</evidence>
<dbReference type="InterPro" id="IPR002625">
    <property type="entry name" value="Smr_dom"/>
</dbReference>
<keyword evidence="8 11" id="KW-0255">Endonuclease</keyword>
<comment type="subunit">
    <text evidence="8">Homodimer. Binds to stalled ribosomes, contacting rRNA.</text>
</comment>